<dbReference type="RefSeq" id="WP_169350366.1">
    <property type="nucleotide sequence ID" value="NZ_JABBJJ010000301.1"/>
</dbReference>
<evidence type="ECO:0000256" key="4">
    <source>
        <dbReference type="ARBA" id="ARBA00022837"/>
    </source>
</evidence>
<comment type="caution">
    <text evidence="7">The sequence shown here is derived from an EMBL/GenBank/DDBJ whole genome shotgun (WGS) entry which is preliminary data.</text>
</comment>
<dbReference type="Proteomes" id="UP000518300">
    <property type="component" value="Unassembled WGS sequence"/>
</dbReference>
<dbReference type="InterPro" id="IPR050738">
    <property type="entry name" value="Sulfatase"/>
</dbReference>
<keyword evidence="2" id="KW-0479">Metal-binding</keyword>
<dbReference type="InterPro" id="IPR017850">
    <property type="entry name" value="Alkaline_phosphatase_core_sf"/>
</dbReference>
<evidence type="ECO:0000313" key="8">
    <source>
        <dbReference type="Proteomes" id="UP000518300"/>
    </source>
</evidence>
<dbReference type="EMBL" id="JABBJJ010000301">
    <property type="protein sequence ID" value="NMO21170.1"/>
    <property type="molecule type" value="Genomic_DNA"/>
</dbReference>
<dbReference type="PANTHER" id="PTHR42693">
    <property type="entry name" value="ARYLSULFATASE FAMILY MEMBER"/>
    <property type="match status" value="1"/>
</dbReference>
<dbReference type="GO" id="GO:0016787">
    <property type="term" value="F:hydrolase activity"/>
    <property type="evidence" value="ECO:0007669"/>
    <property type="project" value="UniProtKB-KW"/>
</dbReference>
<dbReference type="Gene3D" id="3.40.720.10">
    <property type="entry name" value="Alkaline Phosphatase, subunit A"/>
    <property type="match status" value="1"/>
</dbReference>
<dbReference type="Pfam" id="PF00884">
    <property type="entry name" value="Sulfatase"/>
    <property type="match status" value="1"/>
</dbReference>
<feature type="domain" description="Sulfatase N-terminal" evidence="6">
    <location>
        <begin position="63"/>
        <end position="481"/>
    </location>
</feature>
<comment type="similarity">
    <text evidence="1">Belongs to the sulfatase family.</text>
</comment>
<protein>
    <submittedName>
        <fullName evidence="7">Arylsulfatase</fullName>
    </submittedName>
</protein>
<feature type="region of interest" description="Disordered" evidence="5">
    <location>
        <begin position="1"/>
        <end position="32"/>
    </location>
</feature>
<dbReference type="PANTHER" id="PTHR42693:SF43">
    <property type="entry name" value="BLL2667 PROTEIN"/>
    <property type="match status" value="1"/>
</dbReference>
<reference evidence="7 8" key="1">
    <citation type="submission" date="2020-04" db="EMBL/GenBank/DDBJ databases">
        <title>Draft genome of Pyxidicoccus fallax type strain.</title>
        <authorList>
            <person name="Whitworth D.E."/>
        </authorList>
    </citation>
    <scope>NUCLEOTIDE SEQUENCE [LARGE SCALE GENOMIC DNA]</scope>
    <source>
        <strain evidence="7 8">DSM 14698</strain>
    </source>
</reference>
<proteinExistence type="inferred from homology"/>
<gene>
    <name evidence="7" type="ORF">HG543_40930</name>
</gene>
<dbReference type="InterPro" id="IPR024607">
    <property type="entry name" value="Sulfatase_CS"/>
</dbReference>
<keyword evidence="8" id="KW-1185">Reference proteome</keyword>
<dbReference type="SUPFAM" id="SSF53649">
    <property type="entry name" value="Alkaline phosphatase-like"/>
    <property type="match status" value="1"/>
</dbReference>
<evidence type="ECO:0000313" key="7">
    <source>
        <dbReference type="EMBL" id="NMO21170.1"/>
    </source>
</evidence>
<dbReference type="CDD" id="cd16025">
    <property type="entry name" value="PAS_like"/>
    <property type="match status" value="1"/>
</dbReference>
<evidence type="ECO:0000256" key="2">
    <source>
        <dbReference type="ARBA" id="ARBA00022723"/>
    </source>
</evidence>
<sequence length="820" mass="90976">MARKGGKGKKPEEQLGGDGPSAAAAGGMKTYHEGERFPGRIGRTWEESEPAFPVPPEAPRGAPNILYIVLDDVGFGACDTFGGLVETPNITRLAGNGLRYTNFHTTALCSPTRACLLTGRNHHSVGMANITELATGFPGYDARQKPDKAAIGAMLHQHGYASFALGKWHNTPSEETGPSGPFDRWPDGPLFGFDRFYGFMAGDNNQWYPKLYAGREAIDPPRLPQEGYHLSEDLADKTVDFISNHASLTPEKPWLTYLAFGACHAPHHVWPQWIEKYRGKFDMGWDRYREQVLARQKKLGVVPANAELAPMLEGVPRWDDLSDDQKRLFARMAEVYAAYLSHADAQIGRVVEYLERTGQLDNTLLFVFIGDNGCSGEGTLSGLFNEGAFGTERPERVETLERNLQRIDKLGQPGSYNHFPVGWALAMNAPFKLCKQYTHFGGTRNPLVVHWPKGIQARGEIRTQFHHVIDIVPTILKAAGIEAPAVVNSVPQAPMEGVPMNYSFDDADAPTHHPTQYFEMLGNRAIVDGKWKAVTYHGRKPWENRAAWSFDEDRWEVYDLEADPTECHDLMARKDLSKPDDPAVKRMIHLVGLWWAEAGRYNVLPLDDRFQERLLGRAGLAQKRTRFAFGPGAVRIPEAAAPDTKNRSWAMTAEIEIPEQGAEGPIVVMGGDTAGWSLYLRGGVPTFCYNFAAVEYTYIRAPQKLGPGRHTLRFEFEIQPEHRTDTGKPVIYGAGGMGRLSVDGKQVAEGRIPQTMAFMYSLDETFDVGCDKGAPVTDEYEPLAAFTGKVVEVTVDLHPEAALEPARHTEAQVTQAMARQ</sequence>
<keyword evidence="3" id="KW-0378">Hydrolase</keyword>
<dbReference type="GO" id="GO:0046872">
    <property type="term" value="F:metal ion binding"/>
    <property type="evidence" value="ECO:0007669"/>
    <property type="project" value="UniProtKB-KW"/>
</dbReference>
<dbReference type="PROSITE" id="PS00523">
    <property type="entry name" value="SULFATASE_1"/>
    <property type="match status" value="1"/>
</dbReference>
<name>A0A848LU72_9BACT</name>
<accession>A0A848LU72</accession>
<dbReference type="InterPro" id="IPR000917">
    <property type="entry name" value="Sulfatase_N"/>
</dbReference>
<dbReference type="AlphaFoldDB" id="A0A848LU72"/>
<dbReference type="Gene3D" id="3.30.1120.10">
    <property type="match status" value="1"/>
</dbReference>
<evidence type="ECO:0000256" key="5">
    <source>
        <dbReference type="SAM" id="MobiDB-lite"/>
    </source>
</evidence>
<evidence type="ECO:0000256" key="3">
    <source>
        <dbReference type="ARBA" id="ARBA00022801"/>
    </source>
</evidence>
<keyword evidence="4" id="KW-0106">Calcium</keyword>
<evidence type="ECO:0000259" key="6">
    <source>
        <dbReference type="Pfam" id="PF00884"/>
    </source>
</evidence>
<evidence type="ECO:0000256" key="1">
    <source>
        <dbReference type="ARBA" id="ARBA00008779"/>
    </source>
</evidence>
<organism evidence="7 8">
    <name type="scientific">Pyxidicoccus fallax</name>
    <dbReference type="NCBI Taxonomy" id="394095"/>
    <lineage>
        <taxon>Bacteria</taxon>
        <taxon>Pseudomonadati</taxon>
        <taxon>Myxococcota</taxon>
        <taxon>Myxococcia</taxon>
        <taxon>Myxococcales</taxon>
        <taxon>Cystobacterineae</taxon>
        <taxon>Myxococcaceae</taxon>
        <taxon>Pyxidicoccus</taxon>
    </lineage>
</organism>